<dbReference type="GO" id="GO:0016020">
    <property type="term" value="C:membrane"/>
    <property type="evidence" value="ECO:0007669"/>
    <property type="project" value="UniProtKB-SubCell"/>
</dbReference>
<dbReference type="InterPro" id="IPR011701">
    <property type="entry name" value="MFS"/>
</dbReference>
<sequence>MSDEQQPLLGPTHTLHEDGCLPPEVSTSLIQQQNEGDENKTTPLPMRHLSILLLMQLSEPIAYTVIYPFIAQFVNETGITGGDGSKIGYYAGMIESIFFLTESMFTLQYGRISDRVGRRPVLLFGLFGQALSIFAVGLSKQFWQLVFSRALSGALNGNIGVMKSMVVELTDETNQAQGMDYTFKRHSSHLKDSSVRLSPYRLVHWFYLRSFPWWDAEPSREAPSGGV</sequence>
<dbReference type="InterPro" id="IPR036259">
    <property type="entry name" value="MFS_trans_sf"/>
</dbReference>
<feature type="transmembrane region" description="Helical" evidence="7">
    <location>
        <begin position="90"/>
        <end position="109"/>
    </location>
</feature>
<protein>
    <recommendedName>
        <fullName evidence="8">Major facilitator superfamily (MFS) profile domain-containing protein</fullName>
    </recommendedName>
</protein>
<dbReference type="GO" id="GO:0022857">
    <property type="term" value="F:transmembrane transporter activity"/>
    <property type="evidence" value="ECO:0007669"/>
    <property type="project" value="InterPro"/>
</dbReference>
<keyword evidence="5 7" id="KW-0472">Membrane</keyword>
<evidence type="ECO:0000256" key="7">
    <source>
        <dbReference type="SAM" id="Phobius"/>
    </source>
</evidence>
<evidence type="ECO:0000256" key="4">
    <source>
        <dbReference type="ARBA" id="ARBA00022989"/>
    </source>
</evidence>
<dbReference type="PANTHER" id="PTHR23504:SF15">
    <property type="entry name" value="MAJOR FACILITATOR SUPERFAMILY (MFS) PROFILE DOMAIN-CONTAINING PROTEIN"/>
    <property type="match status" value="1"/>
</dbReference>
<dbReference type="PANTHER" id="PTHR23504">
    <property type="entry name" value="MAJOR FACILITATOR SUPERFAMILY DOMAIN-CONTAINING PROTEIN 10"/>
    <property type="match status" value="1"/>
</dbReference>
<gene>
    <name evidence="9" type="ORF">RDB_LOCUS105559</name>
</gene>
<dbReference type="InterPro" id="IPR020846">
    <property type="entry name" value="MFS_dom"/>
</dbReference>
<keyword evidence="3 7" id="KW-0812">Transmembrane</keyword>
<dbReference type="Gene3D" id="1.20.1250.20">
    <property type="entry name" value="MFS general substrate transporter like domains"/>
    <property type="match status" value="1"/>
</dbReference>
<comment type="subcellular location">
    <subcellularLocation>
        <location evidence="1">Membrane</location>
        <topology evidence="1">Multi-pass membrane protein</topology>
    </subcellularLocation>
</comment>
<feature type="region of interest" description="Disordered" evidence="6">
    <location>
        <begin position="1"/>
        <end position="21"/>
    </location>
</feature>
<accession>A0A8H3E4A2</accession>
<organism evidence="9 10">
    <name type="scientific">Rhizoctonia solani</name>
    <dbReference type="NCBI Taxonomy" id="456999"/>
    <lineage>
        <taxon>Eukaryota</taxon>
        <taxon>Fungi</taxon>
        <taxon>Dikarya</taxon>
        <taxon>Basidiomycota</taxon>
        <taxon>Agaricomycotina</taxon>
        <taxon>Agaricomycetes</taxon>
        <taxon>Cantharellales</taxon>
        <taxon>Ceratobasidiaceae</taxon>
        <taxon>Rhizoctonia</taxon>
    </lineage>
</organism>
<feature type="transmembrane region" description="Helical" evidence="7">
    <location>
        <begin position="49"/>
        <end position="70"/>
    </location>
</feature>
<evidence type="ECO:0000313" key="10">
    <source>
        <dbReference type="Proteomes" id="UP000663827"/>
    </source>
</evidence>
<dbReference type="Proteomes" id="UP000663827">
    <property type="component" value="Unassembled WGS sequence"/>
</dbReference>
<feature type="domain" description="Major facilitator superfamily (MFS) profile" evidence="8">
    <location>
        <begin position="48"/>
        <end position="227"/>
    </location>
</feature>
<evidence type="ECO:0000256" key="1">
    <source>
        <dbReference type="ARBA" id="ARBA00004141"/>
    </source>
</evidence>
<evidence type="ECO:0000313" key="9">
    <source>
        <dbReference type="EMBL" id="CAE7170292.1"/>
    </source>
</evidence>
<evidence type="ECO:0000256" key="5">
    <source>
        <dbReference type="ARBA" id="ARBA00023136"/>
    </source>
</evidence>
<proteinExistence type="predicted"/>
<evidence type="ECO:0000256" key="2">
    <source>
        <dbReference type="ARBA" id="ARBA00022448"/>
    </source>
</evidence>
<name>A0A8H3E4A2_9AGAM</name>
<evidence type="ECO:0000259" key="8">
    <source>
        <dbReference type="PROSITE" id="PS50850"/>
    </source>
</evidence>
<evidence type="ECO:0000256" key="6">
    <source>
        <dbReference type="SAM" id="MobiDB-lite"/>
    </source>
</evidence>
<dbReference type="Pfam" id="PF07690">
    <property type="entry name" value="MFS_1"/>
    <property type="match status" value="1"/>
</dbReference>
<comment type="caution">
    <text evidence="9">The sequence shown here is derived from an EMBL/GenBank/DDBJ whole genome shotgun (WGS) entry which is preliminary data.</text>
</comment>
<keyword evidence="2" id="KW-0813">Transport</keyword>
<feature type="transmembrane region" description="Helical" evidence="7">
    <location>
        <begin position="121"/>
        <end position="143"/>
    </location>
</feature>
<dbReference type="PROSITE" id="PS50850">
    <property type="entry name" value="MFS"/>
    <property type="match status" value="1"/>
</dbReference>
<dbReference type="AlphaFoldDB" id="A0A8H3E4A2"/>
<keyword evidence="4 7" id="KW-1133">Transmembrane helix</keyword>
<evidence type="ECO:0000256" key="3">
    <source>
        <dbReference type="ARBA" id="ARBA00022692"/>
    </source>
</evidence>
<dbReference type="EMBL" id="CAJNJQ010002246">
    <property type="protein sequence ID" value="CAE7170292.1"/>
    <property type="molecule type" value="Genomic_DNA"/>
</dbReference>
<dbReference type="SUPFAM" id="SSF103473">
    <property type="entry name" value="MFS general substrate transporter"/>
    <property type="match status" value="1"/>
</dbReference>
<reference evidence="9" key="1">
    <citation type="submission" date="2021-01" db="EMBL/GenBank/DDBJ databases">
        <authorList>
            <person name="Kaushik A."/>
        </authorList>
    </citation>
    <scope>NUCLEOTIDE SEQUENCE</scope>
    <source>
        <strain evidence="9">AG5</strain>
    </source>
</reference>